<dbReference type="PANTHER" id="PTHR21363:SF0">
    <property type="entry name" value="PREPHENATE DEHYDROGENASE [NADP(+)]"/>
    <property type="match status" value="1"/>
</dbReference>
<dbReference type="PROSITE" id="PS51176">
    <property type="entry name" value="PDH_ADH"/>
    <property type="match status" value="1"/>
</dbReference>
<keyword evidence="2" id="KW-0560">Oxidoreductase</keyword>
<dbReference type="InterPro" id="IPR003099">
    <property type="entry name" value="Prephen_DH"/>
</dbReference>
<comment type="similarity">
    <text evidence="1">Belongs to the prephenate/arogenate dehydrogenase family.</text>
</comment>
<feature type="domain" description="Prephenate/arogenate dehydrogenase" evidence="5">
    <location>
        <begin position="8"/>
        <end position="295"/>
    </location>
</feature>
<dbReference type="InterPro" id="IPR045865">
    <property type="entry name" value="ACT-like_dom_sf"/>
</dbReference>
<dbReference type="InterPro" id="IPR046826">
    <property type="entry name" value="PDH_N"/>
</dbReference>
<proteinExistence type="inferred from homology"/>
<dbReference type="InterPro" id="IPR046825">
    <property type="entry name" value="PDH_C"/>
</dbReference>
<evidence type="ECO:0000256" key="3">
    <source>
        <dbReference type="ARBA" id="ARBA00023141"/>
    </source>
</evidence>
<dbReference type="Proteomes" id="UP001652394">
    <property type="component" value="Unassembled WGS sequence"/>
</dbReference>
<dbReference type="Gene3D" id="1.10.3660.10">
    <property type="entry name" value="6-phosphogluconate dehydrogenase C-terminal like domain"/>
    <property type="match status" value="1"/>
</dbReference>
<keyword evidence="7" id="KW-1185">Reference proteome</keyword>
<dbReference type="SUPFAM" id="SSF48179">
    <property type="entry name" value="6-phosphogluconate dehydrogenase C-terminal domain-like"/>
    <property type="match status" value="1"/>
</dbReference>
<comment type="caution">
    <text evidence="6">The sequence shown here is derived from an EMBL/GenBank/DDBJ whole genome shotgun (WGS) entry which is preliminary data.</text>
</comment>
<dbReference type="PANTHER" id="PTHR21363">
    <property type="entry name" value="PREPHENATE DEHYDROGENASE"/>
    <property type="match status" value="1"/>
</dbReference>
<accession>A0ABT2TC87</accession>
<dbReference type="SUPFAM" id="SSF51735">
    <property type="entry name" value="NAD(P)-binding Rossmann-fold domains"/>
    <property type="match status" value="1"/>
</dbReference>
<dbReference type="InterPro" id="IPR008927">
    <property type="entry name" value="6-PGluconate_DH-like_C_sf"/>
</dbReference>
<name>A0ABT2TC87_9FIRM</name>
<protein>
    <submittedName>
        <fullName evidence="6">Prephenate dehydrogenase</fullName>
    </submittedName>
</protein>
<keyword evidence="3" id="KW-0057">Aromatic amino acid biosynthesis</keyword>
<evidence type="ECO:0000256" key="4">
    <source>
        <dbReference type="ARBA" id="ARBA00029440"/>
    </source>
</evidence>
<evidence type="ECO:0000313" key="7">
    <source>
        <dbReference type="Proteomes" id="UP001652394"/>
    </source>
</evidence>
<dbReference type="SUPFAM" id="SSF55021">
    <property type="entry name" value="ACT-like"/>
    <property type="match status" value="1"/>
</dbReference>
<evidence type="ECO:0000313" key="6">
    <source>
        <dbReference type="EMBL" id="MCU6747900.1"/>
    </source>
</evidence>
<dbReference type="RefSeq" id="WP_059068824.1">
    <property type="nucleotide sequence ID" value="NZ_JAOQJX010000013.1"/>
</dbReference>
<evidence type="ECO:0000259" key="5">
    <source>
        <dbReference type="PROSITE" id="PS51176"/>
    </source>
</evidence>
<dbReference type="Pfam" id="PF02153">
    <property type="entry name" value="PDH_N"/>
    <property type="match status" value="1"/>
</dbReference>
<dbReference type="Pfam" id="PF20463">
    <property type="entry name" value="PDH_C"/>
    <property type="match status" value="1"/>
</dbReference>
<keyword evidence="3" id="KW-0028">Amino-acid biosynthesis</keyword>
<dbReference type="Gene3D" id="3.40.50.720">
    <property type="entry name" value="NAD(P)-binding Rossmann-like Domain"/>
    <property type="match status" value="1"/>
</dbReference>
<dbReference type="InterPro" id="IPR036291">
    <property type="entry name" value="NAD(P)-bd_dom_sf"/>
</dbReference>
<dbReference type="InterPro" id="IPR050812">
    <property type="entry name" value="Preph/Arog_dehydrog"/>
</dbReference>
<reference evidence="6 7" key="1">
    <citation type="journal article" date="2021" name="ISME Commun">
        <title>Automated analysis of genomic sequences facilitates high-throughput and comprehensive description of bacteria.</title>
        <authorList>
            <person name="Hitch T.C.A."/>
        </authorList>
    </citation>
    <scope>NUCLEOTIDE SEQUENCE [LARGE SCALE GENOMIC DNA]</scope>
    <source>
        <strain evidence="6 7">H2_18</strain>
    </source>
</reference>
<comment type="pathway">
    <text evidence="4">Amino-acid biosynthesis.</text>
</comment>
<evidence type="ECO:0000256" key="1">
    <source>
        <dbReference type="ARBA" id="ARBA00007964"/>
    </source>
</evidence>
<sequence length="369" mass="41218">MHTTISLKKIGFIGLGLIGGSIAKAIRLYYPDCELIAFDKNKETLALAIAEGTIHTSCSSIDDNFKHCDYIFLCAPISYNAAYLSQLEKYMDRNCILTDVGSVKTSIHREVIALGMEEYFIGGHPMAGSEKSGFVNSKAHLIENAYYILTPSAKVSEEKVQAYCAFVESLKALPILSDYKTHDQITGTISHLPHIIASCLVNFVKDTDTKEELMKMLAAGGFKDITRIASSSPVMWQQICLKNKENIAKILEQYIEELKQAKTWIENGAEQKLYTMFESSRDYRNSVPNSSAGPIKKQFALYCDIVDEAGGIATIATILASNHISIKNIGIVHNREFEEGVLRIEFYDEGSSENAGRLLRKYRYIVYEI</sequence>
<evidence type="ECO:0000256" key="2">
    <source>
        <dbReference type="ARBA" id="ARBA00023002"/>
    </source>
</evidence>
<organism evidence="6 7">
    <name type="scientific">Faecalicatena acetigenes</name>
    <dbReference type="NCBI Taxonomy" id="2981790"/>
    <lineage>
        <taxon>Bacteria</taxon>
        <taxon>Bacillati</taxon>
        <taxon>Bacillota</taxon>
        <taxon>Clostridia</taxon>
        <taxon>Lachnospirales</taxon>
        <taxon>Lachnospiraceae</taxon>
        <taxon>Faecalicatena</taxon>
    </lineage>
</organism>
<dbReference type="EMBL" id="JAOQJX010000013">
    <property type="protein sequence ID" value="MCU6747900.1"/>
    <property type="molecule type" value="Genomic_DNA"/>
</dbReference>
<gene>
    <name evidence="6" type="ORF">OCV51_09590</name>
</gene>